<gene>
    <name evidence="1" type="ORF">DDT56_21735</name>
</gene>
<accession>A0A2U1TMJ4</accession>
<keyword evidence="2" id="KW-1185">Reference proteome</keyword>
<reference evidence="1 2" key="1">
    <citation type="submission" date="2018-04" db="EMBL/GenBank/DDBJ databases">
        <title>Brenneria corticis sp.nov.</title>
        <authorList>
            <person name="Li Y."/>
        </authorList>
    </citation>
    <scope>NUCLEOTIDE SEQUENCE [LARGE SCALE GENOMIC DNA]</scope>
    <source>
        <strain evidence="1 2">CFCC 11842</strain>
    </source>
</reference>
<dbReference type="AlphaFoldDB" id="A0A2U1TMJ4"/>
<dbReference type="InterPro" id="IPR058979">
    <property type="entry name" value="LysC-like"/>
</dbReference>
<sequence length="85" mass="9190">MTCVLLGLSLLTLSTGCGNTRTEYVPAPVVSIPVELLIDCIIPEIPAAMSYGQSVELNELLLAVIEQCNADKAAIRQIEESRHIH</sequence>
<organism evidence="1 2">
    <name type="scientific">Brenneria corticis</name>
    <dbReference type="NCBI Taxonomy" id="2173106"/>
    <lineage>
        <taxon>Bacteria</taxon>
        <taxon>Pseudomonadati</taxon>
        <taxon>Pseudomonadota</taxon>
        <taxon>Gammaproteobacteria</taxon>
        <taxon>Enterobacterales</taxon>
        <taxon>Pectobacteriaceae</taxon>
        <taxon>Brenneria</taxon>
    </lineage>
</organism>
<dbReference type="Proteomes" id="UP000296159">
    <property type="component" value="Unassembled WGS sequence"/>
</dbReference>
<dbReference type="Pfam" id="PF23793">
    <property type="entry name" value="LysC"/>
    <property type="match status" value="1"/>
</dbReference>
<dbReference type="EMBL" id="QDKH01000036">
    <property type="protein sequence ID" value="PWC10552.1"/>
    <property type="molecule type" value="Genomic_DNA"/>
</dbReference>
<protein>
    <recommendedName>
        <fullName evidence="3">Peptidase</fullName>
    </recommendedName>
</protein>
<comment type="caution">
    <text evidence="1">The sequence shown here is derived from an EMBL/GenBank/DDBJ whole genome shotgun (WGS) entry which is preliminary data.</text>
</comment>
<evidence type="ECO:0000313" key="1">
    <source>
        <dbReference type="EMBL" id="PWC10552.1"/>
    </source>
</evidence>
<proteinExistence type="predicted"/>
<evidence type="ECO:0008006" key="3">
    <source>
        <dbReference type="Google" id="ProtNLM"/>
    </source>
</evidence>
<name>A0A2U1TMJ4_9GAMM</name>
<evidence type="ECO:0000313" key="2">
    <source>
        <dbReference type="Proteomes" id="UP000296159"/>
    </source>
</evidence>